<dbReference type="EMBL" id="CP036348">
    <property type="protein sequence ID" value="QDV69848.1"/>
    <property type="molecule type" value="Genomic_DNA"/>
</dbReference>
<dbReference type="KEGG" id="rcf:Poly24_35660"/>
<feature type="transmembrane region" description="Helical" evidence="2">
    <location>
        <begin position="214"/>
        <end position="241"/>
    </location>
</feature>
<evidence type="ECO:0008006" key="5">
    <source>
        <dbReference type="Google" id="ProtNLM"/>
    </source>
</evidence>
<keyword evidence="4" id="KW-1185">Reference proteome</keyword>
<feature type="compositionally biased region" description="Low complexity" evidence="1">
    <location>
        <begin position="76"/>
        <end position="90"/>
    </location>
</feature>
<dbReference type="PANTHER" id="PTHR40076">
    <property type="entry name" value="MEMBRANE PROTEIN-RELATED"/>
    <property type="match status" value="1"/>
</dbReference>
<feature type="region of interest" description="Disordered" evidence="1">
    <location>
        <begin position="63"/>
        <end position="90"/>
    </location>
</feature>
<dbReference type="PANTHER" id="PTHR40076:SF1">
    <property type="entry name" value="MEMBRANE PROTEIN"/>
    <property type="match status" value="1"/>
</dbReference>
<feature type="transmembrane region" description="Helical" evidence="2">
    <location>
        <begin position="173"/>
        <end position="193"/>
    </location>
</feature>
<evidence type="ECO:0000313" key="4">
    <source>
        <dbReference type="Proteomes" id="UP000315082"/>
    </source>
</evidence>
<dbReference type="Proteomes" id="UP000315082">
    <property type="component" value="Chromosome"/>
</dbReference>
<feature type="transmembrane region" description="Helical" evidence="2">
    <location>
        <begin position="287"/>
        <end position="314"/>
    </location>
</feature>
<dbReference type="RefSeq" id="WP_145098062.1">
    <property type="nucleotide sequence ID" value="NZ_CP036348.1"/>
</dbReference>
<protein>
    <recommendedName>
        <fullName evidence="5">Zinc finger/thioredoxin putative domain-containing protein</fullName>
    </recommendedName>
</protein>
<proteinExistence type="predicted"/>
<dbReference type="InterPro" id="IPR010380">
    <property type="entry name" value="DUF975"/>
</dbReference>
<keyword evidence="2" id="KW-1133">Transmembrane helix</keyword>
<evidence type="ECO:0000256" key="2">
    <source>
        <dbReference type="SAM" id="Phobius"/>
    </source>
</evidence>
<dbReference type="OrthoDB" id="278173at2"/>
<name>A0A518JWC9_9BACT</name>
<organism evidence="3 4">
    <name type="scientific">Rosistilla carotiformis</name>
    <dbReference type="NCBI Taxonomy" id="2528017"/>
    <lineage>
        <taxon>Bacteria</taxon>
        <taxon>Pseudomonadati</taxon>
        <taxon>Planctomycetota</taxon>
        <taxon>Planctomycetia</taxon>
        <taxon>Pirellulales</taxon>
        <taxon>Pirellulaceae</taxon>
        <taxon>Rosistilla</taxon>
    </lineage>
</organism>
<keyword evidence="2" id="KW-0472">Membrane</keyword>
<sequence>MPIEFPCDGCQQKLRVPDNSAGKQAKCPNCARILTIPASQAASPAAAPAPMPPADDDPFNFGGGSAQPVSGGHGFSPSASANPYASPTAAARPMAGGSSGAMSVQPMDPAGAVTIAWELFKMNAALLIGAFLTQFFLNMGISVVSAILQVALVQALGDPNSPAIALTNVGTSVLNQLLQLWIGIGILRINLAVARGQEANFGMLFSGSPYILRYIGASILFGLGMFVGILLLIVPGIYFALTYWSYFYFLVDRDCGVMESFRLAGEHAKGNRGNAFLMGLISMGLSMLGALLCGVGLLVAVPVVSMMMTICYLMMTGQRFWQPRAAGM</sequence>
<evidence type="ECO:0000256" key="1">
    <source>
        <dbReference type="SAM" id="MobiDB-lite"/>
    </source>
</evidence>
<reference evidence="3 4" key="1">
    <citation type="submission" date="2019-02" db="EMBL/GenBank/DDBJ databases">
        <title>Deep-cultivation of Planctomycetes and their phenomic and genomic characterization uncovers novel biology.</title>
        <authorList>
            <person name="Wiegand S."/>
            <person name="Jogler M."/>
            <person name="Boedeker C."/>
            <person name="Pinto D."/>
            <person name="Vollmers J."/>
            <person name="Rivas-Marin E."/>
            <person name="Kohn T."/>
            <person name="Peeters S.H."/>
            <person name="Heuer A."/>
            <person name="Rast P."/>
            <person name="Oberbeckmann S."/>
            <person name="Bunk B."/>
            <person name="Jeske O."/>
            <person name="Meyerdierks A."/>
            <person name="Storesund J.E."/>
            <person name="Kallscheuer N."/>
            <person name="Luecker S."/>
            <person name="Lage O.M."/>
            <person name="Pohl T."/>
            <person name="Merkel B.J."/>
            <person name="Hornburger P."/>
            <person name="Mueller R.-W."/>
            <person name="Bruemmer F."/>
            <person name="Labrenz M."/>
            <person name="Spormann A.M."/>
            <person name="Op den Camp H."/>
            <person name="Overmann J."/>
            <person name="Amann R."/>
            <person name="Jetten M.S.M."/>
            <person name="Mascher T."/>
            <person name="Medema M.H."/>
            <person name="Devos D.P."/>
            <person name="Kaster A.-K."/>
            <person name="Ovreas L."/>
            <person name="Rohde M."/>
            <person name="Galperin M.Y."/>
            <person name="Jogler C."/>
        </authorList>
    </citation>
    <scope>NUCLEOTIDE SEQUENCE [LARGE SCALE GENOMIC DNA]</scope>
    <source>
        <strain evidence="3 4">Poly24</strain>
    </source>
</reference>
<keyword evidence="2" id="KW-0812">Transmembrane</keyword>
<gene>
    <name evidence="3" type="ORF">Poly24_35660</name>
</gene>
<feature type="transmembrane region" description="Helical" evidence="2">
    <location>
        <begin position="124"/>
        <end position="153"/>
    </location>
</feature>
<evidence type="ECO:0000313" key="3">
    <source>
        <dbReference type="EMBL" id="QDV69848.1"/>
    </source>
</evidence>
<accession>A0A518JWC9</accession>
<dbReference type="AlphaFoldDB" id="A0A518JWC9"/>